<feature type="compositionally biased region" description="Polar residues" evidence="2">
    <location>
        <begin position="336"/>
        <end position="346"/>
    </location>
</feature>
<gene>
    <name evidence="3" type="ORF">G7Y89_g10962</name>
</gene>
<feature type="coiled-coil region" evidence="1">
    <location>
        <begin position="52"/>
        <end position="109"/>
    </location>
</feature>
<proteinExistence type="predicted"/>
<dbReference type="AlphaFoldDB" id="A0A8H4W0G1"/>
<keyword evidence="4" id="KW-1185">Reference proteome</keyword>
<name>A0A8H4W0G1_9HELO</name>
<evidence type="ECO:0000313" key="4">
    <source>
        <dbReference type="Proteomes" id="UP000566819"/>
    </source>
</evidence>
<reference evidence="3 4" key="1">
    <citation type="submission" date="2020-03" db="EMBL/GenBank/DDBJ databases">
        <title>Draft Genome Sequence of Cudoniella acicularis.</title>
        <authorList>
            <person name="Buettner E."/>
            <person name="Kellner H."/>
        </authorList>
    </citation>
    <scope>NUCLEOTIDE SEQUENCE [LARGE SCALE GENOMIC DNA]</scope>
    <source>
        <strain evidence="3 4">DSM 108380</strain>
    </source>
</reference>
<protein>
    <submittedName>
        <fullName evidence="3">Uncharacterized protein</fullName>
    </submittedName>
</protein>
<keyword evidence="1" id="KW-0175">Coiled coil</keyword>
<sequence>MREQIMEEKRQLLDKEVGANFAQFYLEQLEEDENVFAILLEEADLKDSIMVVQLEKERRRRYDSAKEEEERKIRIQTEQELQNLLSDVIQKYQQKIKNIQLARQDVMKEAKENGRELEPVDSEMSEQKIANITRRLLQINWHGYLQMEELKLDSLLNEADILRWGLEISTAFDASLGMSNEYKKLLKKPNLSKAEKRFFKKLRRQLDQEAEEREKKKLGIKTDDDSTNRHSYASALLLPYELNGRVGFSPPKQSLTEKKKDLDEISKKIDIFNHAIESYKITEGFLWEMKGLDYDEEKDKEVDKVLLGVMNDALIRAAHERRESKKQKSEQTTSSANNQETQTSQT</sequence>
<dbReference type="EMBL" id="JAAMPI010001012">
    <property type="protein sequence ID" value="KAF4627195.1"/>
    <property type="molecule type" value="Genomic_DNA"/>
</dbReference>
<feature type="region of interest" description="Disordered" evidence="2">
    <location>
        <begin position="318"/>
        <end position="346"/>
    </location>
</feature>
<comment type="caution">
    <text evidence="3">The sequence shown here is derived from an EMBL/GenBank/DDBJ whole genome shotgun (WGS) entry which is preliminary data.</text>
</comment>
<evidence type="ECO:0000256" key="2">
    <source>
        <dbReference type="SAM" id="MobiDB-lite"/>
    </source>
</evidence>
<accession>A0A8H4W0G1</accession>
<evidence type="ECO:0000256" key="1">
    <source>
        <dbReference type="SAM" id="Coils"/>
    </source>
</evidence>
<evidence type="ECO:0000313" key="3">
    <source>
        <dbReference type="EMBL" id="KAF4627195.1"/>
    </source>
</evidence>
<organism evidence="3 4">
    <name type="scientific">Cudoniella acicularis</name>
    <dbReference type="NCBI Taxonomy" id="354080"/>
    <lineage>
        <taxon>Eukaryota</taxon>
        <taxon>Fungi</taxon>
        <taxon>Dikarya</taxon>
        <taxon>Ascomycota</taxon>
        <taxon>Pezizomycotina</taxon>
        <taxon>Leotiomycetes</taxon>
        <taxon>Helotiales</taxon>
        <taxon>Tricladiaceae</taxon>
        <taxon>Cudoniella</taxon>
    </lineage>
</organism>
<feature type="compositionally biased region" description="Basic and acidic residues" evidence="2">
    <location>
        <begin position="318"/>
        <end position="329"/>
    </location>
</feature>
<dbReference type="Proteomes" id="UP000566819">
    <property type="component" value="Unassembled WGS sequence"/>
</dbReference>